<reference evidence="2 3" key="1">
    <citation type="journal article" date="2012" name="G3 (Bethesda)">
        <title>Pichia sorbitophila, an interspecies yeast hybrid reveals early steps of genome resolution following polyploidization.</title>
        <authorList>
            <person name="Leh Louis V."/>
            <person name="Despons L."/>
            <person name="Friedrich A."/>
            <person name="Martin T."/>
            <person name="Durrens P."/>
            <person name="Casaregola S."/>
            <person name="Neuveglise C."/>
            <person name="Fairhead C."/>
            <person name="Marck C."/>
            <person name="Cruz J.A."/>
            <person name="Straub M.L."/>
            <person name="Kugler V."/>
            <person name="Sacerdot C."/>
            <person name="Uzunov Z."/>
            <person name="Thierry A."/>
            <person name="Weiss S."/>
            <person name="Bleykasten C."/>
            <person name="De Montigny J."/>
            <person name="Jacques N."/>
            <person name="Jung P."/>
            <person name="Lemaire M."/>
            <person name="Mallet S."/>
            <person name="Morel G."/>
            <person name="Richard G.F."/>
            <person name="Sarkar A."/>
            <person name="Savel G."/>
            <person name="Schacherer J."/>
            <person name="Seret M.L."/>
            <person name="Talla E."/>
            <person name="Samson G."/>
            <person name="Jubin C."/>
            <person name="Poulain J."/>
            <person name="Vacherie B."/>
            <person name="Barbe V."/>
            <person name="Pelletier E."/>
            <person name="Sherman D.J."/>
            <person name="Westhof E."/>
            <person name="Weissenbach J."/>
            <person name="Baret P.V."/>
            <person name="Wincker P."/>
            <person name="Gaillardin C."/>
            <person name="Dujon B."/>
            <person name="Souciet J.L."/>
        </authorList>
    </citation>
    <scope>NUCLEOTIDE SEQUENCE [LARGE SCALE GENOMIC DNA]</scope>
    <source>
        <strain evidence="3">ATCC MYA-4447 / BCRC 22081 / CBS 7064 / NBRC 10061 / NRRL Y-12695</strain>
    </source>
</reference>
<keyword evidence="3" id="KW-1185">Reference proteome</keyword>
<proteinExistence type="predicted"/>
<organism evidence="2 3">
    <name type="scientific">Pichia sorbitophila (strain ATCC MYA-4447 / BCRC 22081 / CBS 7064 / NBRC 10061 / NRRL Y-12695)</name>
    <name type="common">Hybrid yeast</name>
    <dbReference type="NCBI Taxonomy" id="559304"/>
    <lineage>
        <taxon>Eukaryota</taxon>
        <taxon>Fungi</taxon>
        <taxon>Dikarya</taxon>
        <taxon>Ascomycota</taxon>
        <taxon>Saccharomycotina</taxon>
        <taxon>Pichiomycetes</taxon>
        <taxon>Debaryomycetaceae</taxon>
        <taxon>Millerozyma</taxon>
    </lineage>
</organism>
<dbReference type="eggNOG" id="ENOG502QYK6">
    <property type="taxonomic scope" value="Eukaryota"/>
</dbReference>
<gene>
    <name evidence="2" type="primary">Piso0_005743</name>
    <name evidence="2" type="ORF">GNLVRS01_PISO0M21374g</name>
</gene>
<feature type="region of interest" description="Disordered" evidence="1">
    <location>
        <begin position="1"/>
        <end position="32"/>
    </location>
</feature>
<dbReference type="OMA" id="DNTFVEC"/>
<feature type="compositionally biased region" description="Basic residues" evidence="1">
    <location>
        <begin position="23"/>
        <end position="32"/>
    </location>
</feature>
<feature type="compositionally biased region" description="Polar residues" evidence="1">
    <location>
        <begin position="9"/>
        <end position="20"/>
    </location>
</feature>
<dbReference type="Proteomes" id="UP000005222">
    <property type="component" value="Chromosome M"/>
</dbReference>
<dbReference type="InParanoid" id="G8Y2T2"/>
<dbReference type="HOGENOM" id="CLU_1240527_0_0_1"/>
<evidence type="ECO:0000313" key="3">
    <source>
        <dbReference type="Proteomes" id="UP000005222"/>
    </source>
</evidence>
<accession>G8Y2T2</accession>
<evidence type="ECO:0000313" key="2">
    <source>
        <dbReference type="EMBL" id="CCE86093.1"/>
    </source>
</evidence>
<protein>
    <submittedName>
        <fullName evidence="2">Piso0_005743 protein</fullName>
    </submittedName>
</protein>
<name>G8Y2T2_PICSO</name>
<sequence length="223" mass="25946">MGHEFIDRIQNSATGVTTESPKAKKGPFHKRKKAKRDLVSFDFEDDETDETVNYDNTDASVIEQPSSRFPTLDSKVRYMNKAMKNEMPQSQNDVSAKHNVDRESKEKEVLLLILDNFETLNIEEFFETNTNTHITLFRLFVYASYHNQAKNFAQASEGDLHIVHYKEVLRKLMNVRELDYNLDDKFTKNGYIEQDNTFVECRQVKSIEIPSLVLKRLDIVDIG</sequence>
<dbReference type="AlphaFoldDB" id="G8Y2T2"/>
<dbReference type="EMBL" id="FO082047">
    <property type="protein sequence ID" value="CCE86093.1"/>
    <property type="molecule type" value="Genomic_DNA"/>
</dbReference>
<evidence type="ECO:0000256" key="1">
    <source>
        <dbReference type="SAM" id="MobiDB-lite"/>
    </source>
</evidence>
<dbReference type="OrthoDB" id="10507676at2759"/>